<proteinExistence type="predicted"/>
<dbReference type="AlphaFoldDB" id="A0A2H0YRH9"/>
<evidence type="ECO:0000313" key="1">
    <source>
        <dbReference type="EMBL" id="PIS41088.1"/>
    </source>
</evidence>
<protein>
    <submittedName>
        <fullName evidence="1">Uncharacterized protein</fullName>
    </submittedName>
</protein>
<accession>A0A2H0YRH9</accession>
<sequence length="282" mass="32712">MVQEISKVKDDNKKEAEQRLSAFIQDTFQKALETQKRMLPSLDAMKPLFDSLAEHANRLAKMQQTFISPQVVGQIEKMQQDMKSTIARTLQMVQKLPNLELLDVSSVPRPQPQVSEERIVELVYERIVDLIKSQQEKSIVQLPENAAWDDIEIKFVDDTHLEVLHQNNYIRKYSAEELGFTHKRSNEKVLDQQWKFLQQLSIMLNFESSPKPTIAVIARQLHVEDNTCEKIKSNLSKKLKIVFGIKQNPFHEYDATTGYRPMFTIKPETPLRYKGDPFRVGG</sequence>
<name>A0A2H0YRH9_9BACT</name>
<dbReference type="EMBL" id="PEXV01000158">
    <property type="protein sequence ID" value="PIS41088.1"/>
    <property type="molecule type" value="Genomic_DNA"/>
</dbReference>
<dbReference type="Proteomes" id="UP000228711">
    <property type="component" value="Unassembled WGS sequence"/>
</dbReference>
<comment type="caution">
    <text evidence="1">The sequence shown here is derived from an EMBL/GenBank/DDBJ whole genome shotgun (WGS) entry which is preliminary data.</text>
</comment>
<reference evidence="2" key="1">
    <citation type="submission" date="2017-09" db="EMBL/GenBank/DDBJ databases">
        <title>Depth-based differentiation of microbial function through sediment-hosted aquifers and enrichment of novel symbionts in the deep terrestrial subsurface.</title>
        <authorList>
            <person name="Probst A.J."/>
            <person name="Ladd B."/>
            <person name="Jarett J.K."/>
            <person name="Geller-Mcgrath D.E."/>
            <person name="Sieber C.M.K."/>
            <person name="Emerson J.B."/>
            <person name="Anantharaman K."/>
            <person name="Thomas B.C."/>
            <person name="Malmstrom R."/>
            <person name="Stieglmeier M."/>
            <person name="Klingl A."/>
            <person name="Woyke T."/>
            <person name="Ryan C.M."/>
            <person name="Banfield J.F."/>
        </authorList>
    </citation>
    <scope>NUCLEOTIDE SEQUENCE [LARGE SCALE GENOMIC DNA]</scope>
</reference>
<organism evidence="1 2">
    <name type="scientific">Candidatus Kerfeldbacteria bacterium CG08_land_8_20_14_0_20_42_7</name>
    <dbReference type="NCBI Taxonomy" id="2014245"/>
    <lineage>
        <taxon>Bacteria</taxon>
        <taxon>Candidatus Kerfeldiibacteriota</taxon>
    </lineage>
</organism>
<evidence type="ECO:0000313" key="2">
    <source>
        <dbReference type="Proteomes" id="UP000228711"/>
    </source>
</evidence>
<gene>
    <name evidence="1" type="ORF">COT25_04985</name>
</gene>